<dbReference type="AlphaFoldDB" id="A0A1H6F884"/>
<gene>
    <name evidence="2" type="primary">mfd_1</name>
    <name evidence="2" type="ORF">MBHS_01383</name>
</gene>
<dbReference type="Proteomes" id="UP000236724">
    <property type="component" value="Unassembled WGS sequence"/>
</dbReference>
<dbReference type="EC" id="3.6.4.-" evidence="2"/>
<dbReference type="InterPro" id="IPR027417">
    <property type="entry name" value="P-loop_NTPase"/>
</dbReference>
<dbReference type="EMBL" id="FMSV02000335">
    <property type="protein sequence ID" value="SEH05529.1"/>
    <property type="molecule type" value="Genomic_DNA"/>
</dbReference>
<keyword evidence="3" id="KW-1185">Reference proteome</keyword>
<dbReference type="Gene3D" id="3.90.1150.50">
    <property type="entry name" value="Transcription-repair-coupling factor, D7 domain"/>
    <property type="match status" value="1"/>
</dbReference>
<dbReference type="SUPFAM" id="SSF143517">
    <property type="entry name" value="TRCF domain-like"/>
    <property type="match status" value="1"/>
</dbReference>
<evidence type="ECO:0000259" key="1">
    <source>
        <dbReference type="SMART" id="SM00982"/>
    </source>
</evidence>
<evidence type="ECO:0000313" key="2">
    <source>
        <dbReference type="EMBL" id="SEH05529.1"/>
    </source>
</evidence>
<organism evidence="2 3">
    <name type="scientific">Candidatus Venteria ishoeyi</name>
    <dbReference type="NCBI Taxonomy" id="1899563"/>
    <lineage>
        <taxon>Bacteria</taxon>
        <taxon>Pseudomonadati</taxon>
        <taxon>Pseudomonadota</taxon>
        <taxon>Gammaproteobacteria</taxon>
        <taxon>Thiotrichales</taxon>
        <taxon>Thiotrichaceae</taxon>
        <taxon>Venteria</taxon>
    </lineage>
</organism>
<dbReference type="SMART" id="SM00982">
    <property type="entry name" value="TRCF"/>
    <property type="match status" value="1"/>
</dbReference>
<proteinExistence type="predicted"/>
<feature type="domain" description="Transcription-repair-coupling factor C-terminal" evidence="1">
    <location>
        <begin position="68"/>
        <end position="168"/>
    </location>
</feature>
<name>A0A1H6F884_9GAMM</name>
<evidence type="ECO:0000313" key="3">
    <source>
        <dbReference type="Proteomes" id="UP000236724"/>
    </source>
</evidence>
<dbReference type="Gene3D" id="3.40.50.300">
    <property type="entry name" value="P-loop containing nucleotide triphosphate hydrolases"/>
    <property type="match status" value="1"/>
</dbReference>
<dbReference type="Pfam" id="PF03461">
    <property type="entry name" value="TRCF"/>
    <property type="match status" value="1"/>
</dbReference>
<sequence>MDIRGAGNLLGGEQSGFISDIGFETYHRILDEALIELRDTEYKELFADTAKEEEDRDLKKFITDCNIETDMEVLLPNFYIANVSERIRLYRELDNAKEESGLQLFEQQLNDRFGEMPSETIDLLNIVRLRWLANRIGLVKLILKNRKMVCFFNDNQESAYYQSEAFSQVLNYIQFGNKKGEMREVRNKLSLIFEKVPNIQKAIELLENVLSV</sequence>
<keyword evidence="2" id="KW-0378">Hydrolase</keyword>
<dbReference type="GO" id="GO:0016787">
    <property type="term" value="F:hydrolase activity"/>
    <property type="evidence" value="ECO:0007669"/>
    <property type="project" value="UniProtKB-KW"/>
</dbReference>
<dbReference type="GO" id="GO:0006281">
    <property type="term" value="P:DNA repair"/>
    <property type="evidence" value="ECO:0007669"/>
    <property type="project" value="InterPro"/>
</dbReference>
<reference evidence="2 3" key="1">
    <citation type="submission" date="2016-10" db="EMBL/GenBank/DDBJ databases">
        <authorList>
            <person name="de Groot N.N."/>
        </authorList>
    </citation>
    <scope>NUCLEOTIDE SEQUENCE [LARGE SCALE GENOMIC DNA]</scope>
    <source>
        <strain evidence="2">MBHS1</strain>
    </source>
</reference>
<accession>A0A1H6F884</accession>
<dbReference type="InterPro" id="IPR005118">
    <property type="entry name" value="TRCF_C"/>
</dbReference>
<dbReference type="InterPro" id="IPR037235">
    <property type="entry name" value="TRCF-like_C_D7"/>
</dbReference>
<protein>
    <submittedName>
        <fullName evidence="2">Transcription-repair-coupling factor</fullName>
        <ecNumber evidence="2">3.6.4.-</ecNumber>
    </submittedName>
</protein>